<organism evidence="2 3">
    <name type="scientific">Aspergillus bertholletiae</name>
    <dbReference type="NCBI Taxonomy" id="1226010"/>
    <lineage>
        <taxon>Eukaryota</taxon>
        <taxon>Fungi</taxon>
        <taxon>Dikarya</taxon>
        <taxon>Ascomycota</taxon>
        <taxon>Pezizomycotina</taxon>
        <taxon>Eurotiomycetes</taxon>
        <taxon>Eurotiomycetidae</taxon>
        <taxon>Eurotiales</taxon>
        <taxon>Aspergillaceae</taxon>
        <taxon>Aspergillus</taxon>
        <taxon>Aspergillus subgen. Circumdati</taxon>
    </lineage>
</organism>
<name>A0A5N7BGF1_9EURO</name>
<dbReference type="Proteomes" id="UP000326198">
    <property type="component" value="Unassembled WGS sequence"/>
</dbReference>
<gene>
    <name evidence="2" type="ORF">BDV26DRAFT_256387</name>
</gene>
<proteinExistence type="predicted"/>
<keyword evidence="3" id="KW-1185">Reference proteome</keyword>
<protein>
    <submittedName>
        <fullName evidence="2">Uncharacterized protein</fullName>
    </submittedName>
</protein>
<reference evidence="2 3" key="1">
    <citation type="submission" date="2019-04" db="EMBL/GenBank/DDBJ databases">
        <title>Friends and foes A comparative genomics studyof 23 Aspergillus species from section Flavi.</title>
        <authorList>
            <consortium name="DOE Joint Genome Institute"/>
            <person name="Kjaerbolling I."/>
            <person name="Vesth T."/>
            <person name="Frisvad J.C."/>
            <person name="Nybo J.L."/>
            <person name="Theobald S."/>
            <person name="Kildgaard S."/>
            <person name="Isbrandt T."/>
            <person name="Kuo A."/>
            <person name="Sato A."/>
            <person name="Lyhne E.K."/>
            <person name="Kogle M.E."/>
            <person name="Wiebenga A."/>
            <person name="Kun R.S."/>
            <person name="Lubbers R.J."/>
            <person name="Makela M.R."/>
            <person name="Barry K."/>
            <person name="Chovatia M."/>
            <person name="Clum A."/>
            <person name="Daum C."/>
            <person name="Haridas S."/>
            <person name="He G."/>
            <person name="LaButti K."/>
            <person name="Lipzen A."/>
            <person name="Mondo S."/>
            <person name="Riley R."/>
            <person name="Salamov A."/>
            <person name="Simmons B.A."/>
            <person name="Magnuson J.K."/>
            <person name="Henrissat B."/>
            <person name="Mortensen U.H."/>
            <person name="Larsen T.O."/>
            <person name="Devries R.P."/>
            <person name="Grigoriev I.V."/>
            <person name="Machida M."/>
            <person name="Baker S.E."/>
            <person name="Andersen M.R."/>
        </authorList>
    </citation>
    <scope>NUCLEOTIDE SEQUENCE [LARGE SCALE GENOMIC DNA]</scope>
    <source>
        <strain evidence="2 3">IBT 29228</strain>
    </source>
</reference>
<evidence type="ECO:0000313" key="2">
    <source>
        <dbReference type="EMBL" id="KAE8380854.1"/>
    </source>
</evidence>
<feature type="compositionally biased region" description="Polar residues" evidence="1">
    <location>
        <begin position="11"/>
        <end position="21"/>
    </location>
</feature>
<evidence type="ECO:0000313" key="3">
    <source>
        <dbReference type="Proteomes" id="UP000326198"/>
    </source>
</evidence>
<evidence type="ECO:0000256" key="1">
    <source>
        <dbReference type="SAM" id="MobiDB-lite"/>
    </source>
</evidence>
<dbReference type="AlphaFoldDB" id="A0A5N7BGF1"/>
<feature type="region of interest" description="Disordered" evidence="1">
    <location>
        <begin position="1"/>
        <end position="37"/>
    </location>
</feature>
<sequence length="52" mass="6105">MYMQDRDILNITKSKPGTWTDSSRETRMRSSRVPNTDYAPQTKICRALYSSF</sequence>
<accession>A0A5N7BGF1</accession>
<dbReference type="EMBL" id="ML736176">
    <property type="protein sequence ID" value="KAE8380854.1"/>
    <property type="molecule type" value="Genomic_DNA"/>
</dbReference>